<dbReference type="PANTHER" id="PTHR38593:SF1">
    <property type="entry name" value="BLR2558 PROTEIN"/>
    <property type="match status" value="1"/>
</dbReference>
<keyword evidence="5" id="KW-1185">Reference proteome</keyword>
<feature type="transmembrane region" description="Helical" evidence="1">
    <location>
        <begin position="230"/>
        <end position="250"/>
    </location>
</feature>
<feature type="chain" id="PRO_5047381542" evidence="2">
    <location>
        <begin position="35"/>
        <end position="313"/>
    </location>
</feature>
<gene>
    <name evidence="4" type="ORF">ACFO0C_33905</name>
</gene>
<keyword evidence="1" id="KW-0472">Membrane</keyword>
<dbReference type="Gene3D" id="1.20.1260.10">
    <property type="match status" value="1"/>
</dbReference>
<organism evidence="4 5">
    <name type="scientific">Actinoplanes subglobosus</name>
    <dbReference type="NCBI Taxonomy" id="1547892"/>
    <lineage>
        <taxon>Bacteria</taxon>
        <taxon>Bacillati</taxon>
        <taxon>Actinomycetota</taxon>
        <taxon>Actinomycetes</taxon>
        <taxon>Micromonosporales</taxon>
        <taxon>Micromonosporaceae</taxon>
        <taxon>Actinoplanes</taxon>
    </lineage>
</organism>
<name>A0ABV8J081_9ACTN</name>
<keyword evidence="2" id="KW-0732">Signal</keyword>
<dbReference type="PANTHER" id="PTHR38593">
    <property type="entry name" value="BLR2558 PROTEIN"/>
    <property type="match status" value="1"/>
</dbReference>
<sequence>MFFVGRTLRRRREWTVGTLAAIALIMLSPLSAHAEPGVPEPPSGLLPDRGVGDVSEADRDFLIKVRLAGLWETPAGEMAQSHSGSQRIKSIGRDIAAQHKALDKLVVEAAGKLDVALPDEPNKDQQGWLDEMEQARGNTFDQIYIDRLRAAHGNIFPAIAMIRSSTRNDTVRKLAQRANQFVMTHMTLLESSGMVNFAALPTAKAPAATASAATAQTLPRAGRSDADPTAIGTPVLVAVIAVLVLAALFVTKRILPSRNRLEPRYRGRYRYASPGAATARQALRSLGESKLAGRPIRTATDLLGIRRQKGRRK</sequence>
<keyword evidence="1" id="KW-0812">Transmembrane</keyword>
<reference evidence="5" key="1">
    <citation type="journal article" date="2019" name="Int. J. Syst. Evol. Microbiol.">
        <title>The Global Catalogue of Microorganisms (GCM) 10K type strain sequencing project: providing services to taxonomists for standard genome sequencing and annotation.</title>
        <authorList>
            <consortium name="The Broad Institute Genomics Platform"/>
            <consortium name="The Broad Institute Genome Sequencing Center for Infectious Disease"/>
            <person name="Wu L."/>
            <person name="Ma J."/>
        </authorList>
    </citation>
    <scope>NUCLEOTIDE SEQUENCE [LARGE SCALE GENOMIC DNA]</scope>
    <source>
        <strain evidence="5">TBRC 5832</strain>
    </source>
</reference>
<evidence type="ECO:0000256" key="2">
    <source>
        <dbReference type="SAM" id="SignalP"/>
    </source>
</evidence>
<protein>
    <submittedName>
        <fullName evidence="4">DUF4142 domain-containing protein</fullName>
    </submittedName>
</protein>
<keyword evidence="1" id="KW-1133">Transmembrane helix</keyword>
<proteinExistence type="predicted"/>
<accession>A0ABV8J081</accession>
<dbReference type="Proteomes" id="UP001595867">
    <property type="component" value="Unassembled WGS sequence"/>
</dbReference>
<dbReference type="InterPro" id="IPR025419">
    <property type="entry name" value="DUF4142"/>
</dbReference>
<feature type="domain" description="DUF4142" evidence="3">
    <location>
        <begin position="57"/>
        <end position="187"/>
    </location>
</feature>
<evidence type="ECO:0000259" key="3">
    <source>
        <dbReference type="Pfam" id="PF13628"/>
    </source>
</evidence>
<evidence type="ECO:0000313" key="5">
    <source>
        <dbReference type="Proteomes" id="UP001595867"/>
    </source>
</evidence>
<comment type="caution">
    <text evidence="4">The sequence shown here is derived from an EMBL/GenBank/DDBJ whole genome shotgun (WGS) entry which is preliminary data.</text>
</comment>
<dbReference type="RefSeq" id="WP_378070842.1">
    <property type="nucleotide sequence ID" value="NZ_JBHSBL010000023.1"/>
</dbReference>
<evidence type="ECO:0000313" key="4">
    <source>
        <dbReference type="EMBL" id="MFC4069948.1"/>
    </source>
</evidence>
<evidence type="ECO:0000256" key="1">
    <source>
        <dbReference type="SAM" id="Phobius"/>
    </source>
</evidence>
<feature type="signal peptide" evidence="2">
    <location>
        <begin position="1"/>
        <end position="34"/>
    </location>
</feature>
<dbReference type="EMBL" id="JBHSBL010000023">
    <property type="protein sequence ID" value="MFC4069948.1"/>
    <property type="molecule type" value="Genomic_DNA"/>
</dbReference>
<dbReference type="InterPro" id="IPR012347">
    <property type="entry name" value="Ferritin-like"/>
</dbReference>
<dbReference type="Pfam" id="PF13628">
    <property type="entry name" value="DUF4142"/>
    <property type="match status" value="1"/>
</dbReference>